<evidence type="ECO:0000259" key="2">
    <source>
        <dbReference type="PROSITE" id="PS50801"/>
    </source>
</evidence>
<evidence type="ECO:0000313" key="4">
    <source>
        <dbReference type="EMBL" id="SIP99420.1"/>
    </source>
</evidence>
<dbReference type="EMBL" id="MWSK01000001">
    <property type="protein sequence ID" value="OXS80243.1"/>
    <property type="molecule type" value="Genomic_DNA"/>
</dbReference>
<dbReference type="InterPro" id="IPR051932">
    <property type="entry name" value="Bact_StressResp_Reg"/>
</dbReference>
<keyword evidence="1" id="KW-0175">Coiled coil</keyword>
<dbReference type="EMBL" id="FTLX01000001">
    <property type="protein sequence ID" value="SIP99420.1"/>
    <property type="molecule type" value="Genomic_DNA"/>
</dbReference>
<evidence type="ECO:0000313" key="5">
    <source>
        <dbReference type="Proteomes" id="UP000186385"/>
    </source>
</evidence>
<name>A0A1N6P503_9BACI</name>
<dbReference type="Proteomes" id="UP000215545">
    <property type="component" value="Unassembled WGS sequence"/>
</dbReference>
<dbReference type="PANTHER" id="PTHR33745">
    <property type="entry name" value="RSBT ANTAGONIST PROTEIN RSBS-RELATED"/>
    <property type="match status" value="1"/>
</dbReference>
<dbReference type="Proteomes" id="UP000186385">
    <property type="component" value="Unassembled WGS sequence"/>
</dbReference>
<protein>
    <submittedName>
        <fullName evidence="4">RsbT co-antagonist protein RsbR</fullName>
    </submittedName>
</protein>
<organism evidence="4 5">
    <name type="scientific">Domibacillus enclensis</name>
    <dbReference type="NCBI Taxonomy" id="1017273"/>
    <lineage>
        <taxon>Bacteria</taxon>
        <taxon>Bacillati</taxon>
        <taxon>Bacillota</taxon>
        <taxon>Bacilli</taxon>
        <taxon>Bacillales</taxon>
        <taxon>Bacillaceae</taxon>
        <taxon>Domibacillus</taxon>
    </lineage>
</organism>
<reference evidence="3" key="3">
    <citation type="submission" date="2017-03" db="EMBL/GenBank/DDBJ databases">
        <authorList>
            <person name="Dastager S.G."/>
            <person name="Neurgaonkar P.S."/>
            <person name="Dharne M.S."/>
        </authorList>
    </citation>
    <scope>NUCLEOTIDE SEQUENCE</scope>
    <source>
        <strain evidence="3">DSM 25145</strain>
    </source>
</reference>
<evidence type="ECO:0000313" key="6">
    <source>
        <dbReference type="Proteomes" id="UP000215545"/>
    </source>
</evidence>
<dbReference type="Pfam" id="PF01740">
    <property type="entry name" value="STAS"/>
    <property type="match status" value="1"/>
</dbReference>
<dbReference type="InterPro" id="IPR036513">
    <property type="entry name" value="STAS_dom_sf"/>
</dbReference>
<dbReference type="AlphaFoldDB" id="A0A1N6P503"/>
<keyword evidence="6" id="KW-1185">Reference proteome</keyword>
<dbReference type="InterPro" id="IPR002645">
    <property type="entry name" value="STAS_dom"/>
</dbReference>
<dbReference type="OrthoDB" id="2456599at2"/>
<evidence type="ECO:0000256" key="1">
    <source>
        <dbReference type="SAM" id="Coils"/>
    </source>
</evidence>
<dbReference type="PROSITE" id="PS50801">
    <property type="entry name" value="STAS"/>
    <property type="match status" value="1"/>
</dbReference>
<sequence length="159" mass="17860">MSKKQEDLSALQEEIRLLKEELAEYKQLVQDVSAPIIPSIIPETILVPITGKLSQERFETIISVLLNACYEQSVETVIIDFTAISKNEIDQMEVIGQSIDNLVNSLNLMGAETFFVGFTPGFTQTLMTSGLQLRTDLNTFLTFRSALQYLMKKKGMTFA</sequence>
<accession>A0A1N6P503</accession>
<dbReference type="STRING" id="1017273.SAMN05443094_101390"/>
<reference evidence="6" key="2">
    <citation type="submission" date="2017-03" db="EMBL/GenBank/DDBJ databases">
        <title>Bacillus sp. V-88(T) DSM27956, whole genome shotgun sequencing project.</title>
        <authorList>
            <person name="Dastager S.G."/>
            <person name="Neurgaonkar P.S."/>
            <person name="Dharne M.S."/>
        </authorList>
    </citation>
    <scope>NUCLEOTIDE SEQUENCE [LARGE SCALE GENOMIC DNA]</scope>
    <source>
        <strain evidence="6">DSM 25145</strain>
    </source>
</reference>
<feature type="domain" description="STAS" evidence="2">
    <location>
        <begin position="42"/>
        <end position="150"/>
    </location>
</feature>
<feature type="coiled-coil region" evidence="1">
    <location>
        <begin position="1"/>
        <end position="31"/>
    </location>
</feature>
<dbReference type="CDD" id="cd07041">
    <property type="entry name" value="STAS_RsbR_RsbS_like"/>
    <property type="match status" value="1"/>
</dbReference>
<evidence type="ECO:0000313" key="3">
    <source>
        <dbReference type="EMBL" id="OXS80243.1"/>
    </source>
</evidence>
<gene>
    <name evidence="3" type="ORF">B1B05_01860</name>
    <name evidence="4" type="ORF">SAMN05443094_101390</name>
</gene>
<dbReference type="RefSeq" id="WP_045852462.1">
    <property type="nucleotide sequence ID" value="NZ_FTLX01000001.1"/>
</dbReference>
<reference evidence="4 5" key="1">
    <citation type="submission" date="2017-01" db="EMBL/GenBank/DDBJ databases">
        <authorList>
            <person name="Mah S.A."/>
            <person name="Swanson W.J."/>
            <person name="Moy G.W."/>
            <person name="Vacquier V.D."/>
        </authorList>
    </citation>
    <scope>NUCLEOTIDE SEQUENCE [LARGE SCALE GENOMIC DNA]</scope>
    <source>
        <strain evidence="4 5">NIO-1016</strain>
    </source>
</reference>
<proteinExistence type="predicted"/>
<dbReference type="Gene3D" id="3.30.750.24">
    <property type="entry name" value="STAS domain"/>
    <property type="match status" value="1"/>
</dbReference>
<dbReference type="SUPFAM" id="SSF52091">
    <property type="entry name" value="SpoIIaa-like"/>
    <property type="match status" value="1"/>
</dbReference>